<evidence type="ECO:0000313" key="5">
    <source>
        <dbReference type="Proteomes" id="UP000284379"/>
    </source>
</evidence>
<evidence type="ECO:0000256" key="2">
    <source>
        <dbReference type="SAM" id="SignalP"/>
    </source>
</evidence>
<evidence type="ECO:0000313" key="4">
    <source>
        <dbReference type="EMBL" id="RHB31763.1"/>
    </source>
</evidence>
<feature type="signal peptide" evidence="2">
    <location>
        <begin position="1"/>
        <end position="18"/>
    </location>
</feature>
<comment type="caution">
    <text evidence="4">The sequence shown here is derived from an EMBL/GenBank/DDBJ whole genome shotgun (WGS) entry which is preliminary data.</text>
</comment>
<dbReference type="InterPro" id="IPR036514">
    <property type="entry name" value="SGNH_hydro_sf"/>
</dbReference>
<dbReference type="GO" id="GO:0001681">
    <property type="term" value="F:sialate O-acetylesterase activity"/>
    <property type="evidence" value="ECO:0007669"/>
    <property type="project" value="InterPro"/>
</dbReference>
<evidence type="ECO:0000259" key="3">
    <source>
        <dbReference type="Pfam" id="PF03629"/>
    </source>
</evidence>
<dbReference type="RefSeq" id="WP_122202121.1">
    <property type="nucleotide sequence ID" value="NZ_CABJFV010000021.1"/>
</dbReference>
<dbReference type="Proteomes" id="UP000284379">
    <property type="component" value="Unassembled WGS sequence"/>
</dbReference>
<proteinExistence type="predicted"/>
<name>A0A413VDY6_9BACE</name>
<dbReference type="EMBL" id="QSGO01000021">
    <property type="protein sequence ID" value="RHB31763.1"/>
    <property type="molecule type" value="Genomic_DNA"/>
</dbReference>
<feature type="domain" description="Sialate O-acetylesterase" evidence="3">
    <location>
        <begin position="102"/>
        <end position="206"/>
    </location>
</feature>
<dbReference type="Gene3D" id="3.40.50.1110">
    <property type="entry name" value="SGNH hydrolase"/>
    <property type="match status" value="1"/>
</dbReference>
<sequence length="509" mass="58738">MKNILLFLFCFPLSIMYAQPKFTVADVFTDNMVLQRDAKVRIWGKATNGEKIQLLFNGQHKQCLSLNGQWEITLDPMAYGGPYEMKIRLDGDTVTFKNVLVGDVWLAGGQSNMEWTMRRVKDATSQIADADYPEIRYYKAPRVFYSSHQVPKGDWRVCSSVTVPEFSAIAYYFARNVYKEIGVPIGIIQCPVGGTTIEAWMSRETLLADKRHKPIIENYDSIVSSYGTRYEALYTEWENNKAIYDQATKEQQRKLKNPVEPMGERNFRRPTGVYENMLRPLMPYTLKGFIFYQGESNTGRGEQYQTLFPAMIKEWRKGWRQGDIPFLFIQLPKFNTKSREWAELRDAQYLTAQKVKNCGMVVAYDQGDPRNIHPWVKDTVGWRLSSLALGQVYKRRKVYSGPELKKYSVKNDEVILTFLHVGSGLVAKDGEKEIKGFTMAGKDERFYPAKALIVNENTIKLTVEEVDKPLYVRYAWANSIEINLFNKEGFPAVPFRTDKLELVSKGIWK</sequence>
<organism evidence="4 5">
    <name type="scientific">Bacteroides nordii</name>
    <dbReference type="NCBI Taxonomy" id="291645"/>
    <lineage>
        <taxon>Bacteria</taxon>
        <taxon>Pseudomonadati</taxon>
        <taxon>Bacteroidota</taxon>
        <taxon>Bacteroidia</taxon>
        <taxon>Bacteroidales</taxon>
        <taxon>Bacteroidaceae</taxon>
        <taxon>Bacteroides</taxon>
    </lineage>
</organism>
<dbReference type="PANTHER" id="PTHR22901:SF0">
    <property type="entry name" value="SIALATE O-ACETYLESTERASE"/>
    <property type="match status" value="1"/>
</dbReference>
<dbReference type="SUPFAM" id="SSF52266">
    <property type="entry name" value="SGNH hydrolase"/>
    <property type="match status" value="1"/>
</dbReference>
<dbReference type="PANTHER" id="PTHR22901">
    <property type="entry name" value="SIALATE O-ACETYLESTERASE"/>
    <property type="match status" value="1"/>
</dbReference>
<reference evidence="4 5" key="1">
    <citation type="submission" date="2018-08" db="EMBL/GenBank/DDBJ databases">
        <title>A genome reference for cultivated species of the human gut microbiota.</title>
        <authorList>
            <person name="Zou Y."/>
            <person name="Xue W."/>
            <person name="Luo G."/>
        </authorList>
    </citation>
    <scope>NUCLEOTIDE SEQUENCE [LARGE SCALE GENOMIC DNA]</scope>
    <source>
        <strain evidence="4 5">AM40-30BH</strain>
    </source>
</reference>
<evidence type="ECO:0000256" key="1">
    <source>
        <dbReference type="ARBA" id="ARBA00022801"/>
    </source>
</evidence>
<dbReference type="AlphaFoldDB" id="A0A413VDY6"/>
<dbReference type="Pfam" id="PF03629">
    <property type="entry name" value="SASA"/>
    <property type="match status" value="2"/>
</dbReference>
<accession>A0A413VDY6</accession>
<feature type="chain" id="PRO_5019249893" evidence="2">
    <location>
        <begin position="19"/>
        <end position="509"/>
    </location>
</feature>
<dbReference type="InterPro" id="IPR005181">
    <property type="entry name" value="SASA"/>
</dbReference>
<dbReference type="InterPro" id="IPR039329">
    <property type="entry name" value="SIAE"/>
</dbReference>
<protein>
    <submittedName>
        <fullName evidence="4">9-O-acetylesterase</fullName>
    </submittedName>
</protein>
<feature type="domain" description="Sialate O-acetylesterase" evidence="3">
    <location>
        <begin position="267"/>
        <end position="372"/>
    </location>
</feature>
<gene>
    <name evidence="4" type="ORF">DW888_17590</name>
</gene>
<keyword evidence="1" id="KW-0378">Hydrolase</keyword>
<keyword evidence="2" id="KW-0732">Signal</keyword>
<dbReference type="GO" id="GO:0005975">
    <property type="term" value="P:carbohydrate metabolic process"/>
    <property type="evidence" value="ECO:0007669"/>
    <property type="project" value="TreeGrafter"/>
</dbReference>